<keyword evidence="6 7" id="KW-0472">Membrane</keyword>
<dbReference type="InterPro" id="IPR002191">
    <property type="entry name" value="Bac_export_3"/>
</dbReference>
<evidence type="ECO:0000256" key="6">
    <source>
        <dbReference type="ARBA" id="ARBA00023136"/>
    </source>
</evidence>
<evidence type="ECO:0000256" key="4">
    <source>
        <dbReference type="ARBA" id="ARBA00022692"/>
    </source>
</evidence>
<evidence type="ECO:0000256" key="1">
    <source>
        <dbReference type="ARBA" id="ARBA00004651"/>
    </source>
</evidence>
<dbReference type="PRINTS" id="PR00952">
    <property type="entry name" value="TYPE3IMQPROT"/>
</dbReference>
<protein>
    <submittedName>
        <fullName evidence="8">Flagellar biosynthesis pathway, component FliQ</fullName>
    </submittedName>
</protein>
<keyword evidence="4 7" id="KW-0812">Transmembrane</keyword>
<evidence type="ECO:0000256" key="7">
    <source>
        <dbReference type="SAM" id="Phobius"/>
    </source>
</evidence>
<comment type="subcellular location">
    <subcellularLocation>
        <location evidence="1">Cell membrane</location>
        <topology evidence="1">Multi-pass membrane protein</topology>
    </subcellularLocation>
</comment>
<evidence type="ECO:0000256" key="3">
    <source>
        <dbReference type="ARBA" id="ARBA00022475"/>
    </source>
</evidence>
<evidence type="ECO:0000313" key="9">
    <source>
        <dbReference type="Proteomes" id="UP000031518"/>
    </source>
</evidence>
<accession>A0A0B6WWH4</accession>
<organism evidence="8 9">
    <name type="scientific">Pyrinomonas methylaliphatogenes</name>
    <dbReference type="NCBI Taxonomy" id="454194"/>
    <lineage>
        <taxon>Bacteria</taxon>
        <taxon>Pseudomonadati</taxon>
        <taxon>Acidobacteriota</taxon>
        <taxon>Blastocatellia</taxon>
        <taxon>Blastocatellales</taxon>
        <taxon>Pyrinomonadaceae</taxon>
        <taxon>Pyrinomonas</taxon>
    </lineage>
</organism>
<keyword evidence="5 7" id="KW-1133">Transmembrane helix</keyword>
<reference evidence="8 9" key="2">
    <citation type="submission" date="2015-01" db="EMBL/GenBank/DDBJ databases">
        <title>Complete genome sequence of Pyrinomonas methylaliphatogenes type strain K22T.</title>
        <authorList>
            <person name="Lee K.C.Y."/>
            <person name="Power J.F."/>
            <person name="Dunfield P.F."/>
            <person name="Morgan X.C."/>
            <person name="Huttenhower C."/>
            <person name="Stott M.B."/>
        </authorList>
    </citation>
    <scope>NUCLEOTIDE SEQUENCE [LARGE SCALE GENOMIC DNA]</scope>
    <source>
        <strain evidence="8 9">K22</strain>
    </source>
</reference>
<keyword evidence="8" id="KW-0969">Cilium</keyword>
<dbReference type="Pfam" id="PF01313">
    <property type="entry name" value="Bac_export_3"/>
    <property type="match status" value="1"/>
</dbReference>
<sequence>MTKGLEGFSDMSDALVLTLMQRALETLMWITAPMLAAAIVVGVVVSLIQTLTSIQDQTFSFAPRVAVIFIVFLVTFPWALRVLITFTQALFSDFTPYIR</sequence>
<dbReference type="AlphaFoldDB" id="A0A0B6WWH4"/>
<dbReference type="STRING" id="454194.PYK22_01633"/>
<keyword evidence="8" id="KW-0966">Cell projection</keyword>
<dbReference type="EMBL" id="CBXV010000005">
    <property type="protein sequence ID" value="CDM65628.1"/>
    <property type="molecule type" value="Genomic_DNA"/>
</dbReference>
<keyword evidence="9" id="KW-1185">Reference proteome</keyword>
<comment type="similarity">
    <text evidence="2">Belongs to the FliQ/MopD/SpaQ family.</text>
</comment>
<keyword evidence="3" id="KW-1003">Cell membrane</keyword>
<proteinExistence type="inferred from homology"/>
<dbReference type="PANTHER" id="PTHR34040:SF2">
    <property type="entry name" value="FLAGELLAR BIOSYNTHETIC PROTEIN FLIQ"/>
    <property type="match status" value="1"/>
</dbReference>
<reference evidence="8 9" key="1">
    <citation type="submission" date="2013-12" db="EMBL/GenBank/DDBJ databases">
        <authorList>
            <person name="Stott M."/>
        </authorList>
    </citation>
    <scope>NUCLEOTIDE SEQUENCE [LARGE SCALE GENOMIC DNA]</scope>
    <source>
        <strain evidence="8 9">K22</strain>
    </source>
</reference>
<evidence type="ECO:0000256" key="2">
    <source>
        <dbReference type="ARBA" id="ARBA00006156"/>
    </source>
</evidence>
<feature type="transmembrane region" description="Helical" evidence="7">
    <location>
        <begin position="61"/>
        <end position="80"/>
    </location>
</feature>
<keyword evidence="8" id="KW-0282">Flagellum</keyword>
<evidence type="ECO:0000256" key="5">
    <source>
        <dbReference type="ARBA" id="ARBA00022989"/>
    </source>
</evidence>
<dbReference type="GO" id="GO:0009306">
    <property type="term" value="P:protein secretion"/>
    <property type="evidence" value="ECO:0007669"/>
    <property type="project" value="InterPro"/>
</dbReference>
<dbReference type="PIRSF" id="PIRSF004669">
    <property type="entry name" value="FliQ"/>
    <property type="match status" value="1"/>
</dbReference>
<name>A0A0B6WWH4_9BACT</name>
<dbReference type="PANTHER" id="PTHR34040">
    <property type="entry name" value="FLAGELLAR BIOSYNTHETIC PROTEIN FLIQ"/>
    <property type="match status" value="1"/>
</dbReference>
<dbReference type="Proteomes" id="UP000031518">
    <property type="component" value="Unassembled WGS sequence"/>
</dbReference>
<feature type="transmembrane region" description="Helical" evidence="7">
    <location>
        <begin position="27"/>
        <end position="49"/>
    </location>
</feature>
<dbReference type="GO" id="GO:0005886">
    <property type="term" value="C:plasma membrane"/>
    <property type="evidence" value="ECO:0007669"/>
    <property type="project" value="UniProtKB-SubCell"/>
</dbReference>
<gene>
    <name evidence="8" type="ORF">PYK22_01633</name>
</gene>
<evidence type="ECO:0000313" key="8">
    <source>
        <dbReference type="EMBL" id="CDM65628.1"/>
    </source>
</evidence>